<name>A0ACB8QLN2_9AGAM</name>
<evidence type="ECO:0000313" key="1">
    <source>
        <dbReference type="EMBL" id="KAI0032562.1"/>
    </source>
</evidence>
<feature type="non-terminal residue" evidence="1">
    <location>
        <position position="108"/>
    </location>
</feature>
<gene>
    <name evidence="1" type="ORF">K488DRAFT_17905</name>
</gene>
<proteinExistence type="predicted"/>
<sequence length="108" mass="11571">PVSDIVVTPSFVEPAGGESYPAGSNQVAMWSTESITGEAQNYTGVLYLGYATADSTSEHLDISHPLAYGFRLTDGQVEYTIPKNTTVRDTYFLVLVGDSGNTSPQFSI</sequence>
<comment type="caution">
    <text evidence="1">The sequence shown here is derived from an EMBL/GenBank/DDBJ whole genome shotgun (WGS) entry which is preliminary data.</text>
</comment>
<reference evidence="1" key="2">
    <citation type="journal article" date="2022" name="New Phytol.">
        <title>Evolutionary transition to the ectomycorrhizal habit in the genomes of a hyperdiverse lineage of mushroom-forming fungi.</title>
        <authorList>
            <person name="Looney B."/>
            <person name="Miyauchi S."/>
            <person name="Morin E."/>
            <person name="Drula E."/>
            <person name="Courty P.E."/>
            <person name="Kohler A."/>
            <person name="Kuo A."/>
            <person name="LaButti K."/>
            <person name="Pangilinan J."/>
            <person name="Lipzen A."/>
            <person name="Riley R."/>
            <person name="Andreopoulos W."/>
            <person name="He G."/>
            <person name="Johnson J."/>
            <person name="Nolan M."/>
            <person name="Tritt A."/>
            <person name="Barry K.W."/>
            <person name="Grigoriev I.V."/>
            <person name="Nagy L.G."/>
            <person name="Hibbett D."/>
            <person name="Henrissat B."/>
            <person name="Matheny P.B."/>
            <person name="Labbe J."/>
            <person name="Martin F.M."/>
        </authorList>
    </citation>
    <scope>NUCLEOTIDE SEQUENCE</scope>
    <source>
        <strain evidence="1">EC-137</strain>
    </source>
</reference>
<accession>A0ACB8QLN2</accession>
<dbReference type="Proteomes" id="UP000814128">
    <property type="component" value="Unassembled WGS sequence"/>
</dbReference>
<reference evidence="1" key="1">
    <citation type="submission" date="2021-02" db="EMBL/GenBank/DDBJ databases">
        <authorList>
            <consortium name="DOE Joint Genome Institute"/>
            <person name="Ahrendt S."/>
            <person name="Looney B.P."/>
            <person name="Miyauchi S."/>
            <person name="Morin E."/>
            <person name="Drula E."/>
            <person name="Courty P.E."/>
            <person name="Chicoki N."/>
            <person name="Fauchery L."/>
            <person name="Kohler A."/>
            <person name="Kuo A."/>
            <person name="Labutti K."/>
            <person name="Pangilinan J."/>
            <person name="Lipzen A."/>
            <person name="Riley R."/>
            <person name="Andreopoulos W."/>
            <person name="He G."/>
            <person name="Johnson J."/>
            <person name="Barry K.W."/>
            <person name="Grigoriev I.V."/>
            <person name="Nagy L."/>
            <person name="Hibbett D."/>
            <person name="Henrissat B."/>
            <person name="Matheny P.B."/>
            <person name="Labbe J."/>
            <person name="Martin F."/>
        </authorList>
    </citation>
    <scope>NUCLEOTIDE SEQUENCE</scope>
    <source>
        <strain evidence="1">EC-137</strain>
    </source>
</reference>
<organism evidence="1 2">
    <name type="scientific">Vararia minispora EC-137</name>
    <dbReference type="NCBI Taxonomy" id="1314806"/>
    <lineage>
        <taxon>Eukaryota</taxon>
        <taxon>Fungi</taxon>
        <taxon>Dikarya</taxon>
        <taxon>Basidiomycota</taxon>
        <taxon>Agaricomycotina</taxon>
        <taxon>Agaricomycetes</taxon>
        <taxon>Russulales</taxon>
        <taxon>Lachnocladiaceae</taxon>
        <taxon>Vararia</taxon>
    </lineage>
</organism>
<evidence type="ECO:0000313" key="2">
    <source>
        <dbReference type="Proteomes" id="UP000814128"/>
    </source>
</evidence>
<feature type="non-terminal residue" evidence="1">
    <location>
        <position position="1"/>
    </location>
</feature>
<keyword evidence="2" id="KW-1185">Reference proteome</keyword>
<dbReference type="EMBL" id="MU273542">
    <property type="protein sequence ID" value="KAI0032562.1"/>
    <property type="molecule type" value="Genomic_DNA"/>
</dbReference>
<protein>
    <submittedName>
        <fullName evidence="1">Uncharacterized protein</fullName>
    </submittedName>
</protein>